<dbReference type="GO" id="GO:0004523">
    <property type="term" value="F:RNA-DNA hybrid ribonuclease activity"/>
    <property type="evidence" value="ECO:0007669"/>
    <property type="project" value="InterPro"/>
</dbReference>
<dbReference type="Proteomes" id="UP001454036">
    <property type="component" value="Unassembled WGS sequence"/>
</dbReference>
<feature type="domain" description="RNase H type-1" evidence="1">
    <location>
        <begin position="9"/>
        <end position="119"/>
    </location>
</feature>
<organism evidence="2 3">
    <name type="scientific">Lithospermum erythrorhizon</name>
    <name type="common">Purple gromwell</name>
    <name type="synonym">Lithospermum officinale var. erythrorhizon</name>
    <dbReference type="NCBI Taxonomy" id="34254"/>
    <lineage>
        <taxon>Eukaryota</taxon>
        <taxon>Viridiplantae</taxon>
        <taxon>Streptophyta</taxon>
        <taxon>Embryophyta</taxon>
        <taxon>Tracheophyta</taxon>
        <taxon>Spermatophyta</taxon>
        <taxon>Magnoliopsida</taxon>
        <taxon>eudicotyledons</taxon>
        <taxon>Gunneridae</taxon>
        <taxon>Pentapetalae</taxon>
        <taxon>asterids</taxon>
        <taxon>lamiids</taxon>
        <taxon>Boraginales</taxon>
        <taxon>Boraginaceae</taxon>
        <taxon>Boraginoideae</taxon>
        <taxon>Lithospermeae</taxon>
        <taxon>Lithospermum</taxon>
    </lineage>
</organism>
<dbReference type="Pfam" id="PF13456">
    <property type="entry name" value="RVT_3"/>
    <property type="match status" value="1"/>
</dbReference>
<evidence type="ECO:0000313" key="3">
    <source>
        <dbReference type="Proteomes" id="UP001454036"/>
    </source>
</evidence>
<dbReference type="GO" id="GO:0003676">
    <property type="term" value="F:nucleic acid binding"/>
    <property type="evidence" value="ECO:0007669"/>
    <property type="project" value="InterPro"/>
</dbReference>
<dbReference type="PANTHER" id="PTHR48475">
    <property type="entry name" value="RIBONUCLEASE H"/>
    <property type="match status" value="1"/>
</dbReference>
<dbReference type="AlphaFoldDB" id="A0AAV3QBF2"/>
<accession>A0AAV3QBF2</accession>
<evidence type="ECO:0000313" key="2">
    <source>
        <dbReference type="EMBL" id="GAA0159813.1"/>
    </source>
</evidence>
<evidence type="ECO:0000259" key="1">
    <source>
        <dbReference type="Pfam" id="PF13456"/>
    </source>
</evidence>
<comment type="caution">
    <text evidence="2">The sequence shown here is derived from an EMBL/GenBank/DDBJ whole genome shotgun (WGS) entry which is preliminary data.</text>
</comment>
<dbReference type="InterPro" id="IPR012337">
    <property type="entry name" value="RNaseH-like_sf"/>
</dbReference>
<dbReference type="CDD" id="cd09279">
    <property type="entry name" value="RNase_HI_like"/>
    <property type="match status" value="1"/>
</dbReference>
<sequence>MYFDVAACRERARAGVVFLTPEQDVLPYSFSLCNKCSTNVAEYQALVLGLEIAMEMRLMQLHVYGDSQLIINQLLGDYEVRKFELIPYYNHALKLMESIGDFFIEHVQRLLNKQADALAILASALAVREKEIQILVCQNWVVPPMFEEREDAYEPTSEDETLVVTFFEIDKEDWVNL</sequence>
<dbReference type="InterPro" id="IPR002156">
    <property type="entry name" value="RNaseH_domain"/>
</dbReference>
<name>A0AAV3QBF2_LITER</name>
<dbReference type="PANTHER" id="PTHR48475:SF1">
    <property type="entry name" value="RNASE H TYPE-1 DOMAIN-CONTAINING PROTEIN"/>
    <property type="match status" value="1"/>
</dbReference>
<proteinExistence type="predicted"/>
<protein>
    <recommendedName>
        <fullName evidence="1">RNase H type-1 domain-containing protein</fullName>
    </recommendedName>
</protein>
<dbReference type="SUPFAM" id="SSF53098">
    <property type="entry name" value="Ribonuclease H-like"/>
    <property type="match status" value="1"/>
</dbReference>
<dbReference type="Gene3D" id="3.30.420.10">
    <property type="entry name" value="Ribonuclease H-like superfamily/Ribonuclease H"/>
    <property type="match status" value="1"/>
</dbReference>
<keyword evidence="3" id="KW-1185">Reference proteome</keyword>
<reference evidence="2 3" key="1">
    <citation type="submission" date="2024-01" db="EMBL/GenBank/DDBJ databases">
        <title>The complete chloroplast genome sequence of Lithospermum erythrorhizon: insights into the phylogenetic relationship among Boraginaceae species and the maternal lineages of purple gromwells.</title>
        <authorList>
            <person name="Okada T."/>
            <person name="Watanabe K."/>
        </authorList>
    </citation>
    <scope>NUCLEOTIDE SEQUENCE [LARGE SCALE GENOMIC DNA]</scope>
</reference>
<dbReference type="InterPro" id="IPR036397">
    <property type="entry name" value="RNaseH_sf"/>
</dbReference>
<gene>
    <name evidence="2" type="ORF">LIER_16511</name>
</gene>
<dbReference type="EMBL" id="BAABME010003698">
    <property type="protein sequence ID" value="GAA0159813.1"/>
    <property type="molecule type" value="Genomic_DNA"/>
</dbReference>